<feature type="compositionally biased region" description="Basic and acidic residues" evidence="5">
    <location>
        <begin position="1"/>
        <end position="14"/>
    </location>
</feature>
<dbReference type="InterPro" id="IPR039361">
    <property type="entry name" value="Cyclin"/>
</dbReference>
<feature type="domain" description="Cyclin-like" evidence="6">
    <location>
        <begin position="202"/>
        <end position="280"/>
    </location>
</feature>
<dbReference type="InterPro" id="IPR006671">
    <property type="entry name" value="Cyclin_N"/>
</dbReference>
<dbReference type="Gene3D" id="1.10.472.10">
    <property type="entry name" value="Cyclin-like"/>
    <property type="match status" value="2"/>
</dbReference>
<organism evidence="8 9">
    <name type="scientific">Heliocybe sulcata</name>
    <dbReference type="NCBI Taxonomy" id="5364"/>
    <lineage>
        <taxon>Eukaryota</taxon>
        <taxon>Fungi</taxon>
        <taxon>Dikarya</taxon>
        <taxon>Basidiomycota</taxon>
        <taxon>Agaricomycotina</taxon>
        <taxon>Agaricomycetes</taxon>
        <taxon>Gloeophyllales</taxon>
        <taxon>Gloeophyllaceae</taxon>
        <taxon>Heliocybe</taxon>
    </lineage>
</organism>
<evidence type="ECO:0000256" key="5">
    <source>
        <dbReference type="SAM" id="MobiDB-lite"/>
    </source>
</evidence>
<gene>
    <name evidence="8" type="ORF">OE88DRAFT_1736174</name>
</gene>
<dbReference type="OrthoDB" id="5590282at2759"/>
<dbReference type="InterPro" id="IPR036915">
    <property type="entry name" value="Cyclin-like_sf"/>
</dbReference>
<evidence type="ECO:0000256" key="4">
    <source>
        <dbReference type="RuleBase" id="RU000383"/>
    </source>
</evidence>
<evidence type="ECO:0000256" key="2">
    <source>
        <dbReference type="ARBA" id="ARBA00023127"/>
    </source>
</evidence>
<evidence type="ECO:0000259" key="7">
    <source>
        <dbReference type="SMART" id="SM01332"/>
    </source>
</evidence>
<dbReference type="InterPro" id="IPR046965">
    <property type="entry name" value="Cyclin_A/B-like"/>
</dbReference>
<dbReference type="InterPro" id="IPR013763">
    <property type="entry name" value="Cyclin-like_dom"/>
</dbReference>
<accession>A0A5C3N2N1</accession>
<feature type="domain" description="Cyclin C-terminal" evidence="7">
    <location>
        <begin position="198"/>
        <end position="312"/>
    </location>
</feature>
<dbReference type="InterPro" id="IPR004367">
    <property type="entry name" value="Cyclin_C-dom"/>
</dbReference>
<evidence type="ECO:0000313" key="8">
    <source>
        <dbReference type="EMBL" id="TFK50686.1"/>
    </source>
</evidence>
<comment type="similarity">
    <text evidence="4">Belongs to the cyclin family.</text>
</comment>
<feature type="domain" description="Cyclin-like" evidence="6">
    <location>
        <begin position="95"/>
        <end position="189"/>
    </location>
</feature>
<dbReference type="CDD" id="cd20537">
    <property type="entry name" value="CYCLIN_CCNO-like_rpt2"/>
    <property type="match status" value="1"/>
</dbReference>
<dbReference type="STRING" id="5364.A0A5C3N2N1"/>
<reference evidence="8 9" key="1">
    <citation type="journal article" date="2019" name="Nat. Ecol. Evol.">
        <title>Megaphylogeny resolves global patterns of mushroom evolution.</title>
        <authorList>
            <person name="Varga T."/>
            <person name="Krizsan K."/>
            <person name="Foldi C."/>
            <person name="Dima B."/>
            <person name="Sanchez-Garcia M."/>
            <person name="Sanchez-Ramirez S."/>
            <person name="Szollosi G.J."/>
            <person name="Szarkandi J.G."/>
            <person name="Papp V."/>
            <person name="Albert L."/>
            <person name="Andreopoulos W."/>
            <person name="Angelini C."/>
            <person name="Antonin V."/>
            <person name="Barry K.W."/>
            <person name="Bougher N.L."/>
            <person name="Buchanan P."/>
            <person name="Buyck B."/>
            <person name="Bense V."/>
            <person name="Catcheside P."/>
            <person name="Chovatia M."/>
            <person name="Cooper J."/>
            <person name="Damon W."/>
            <person name="Desjardin D."/>
            <person name="Finy P."/>
            <person name="Geml J."/>
            <person name="Haridas S."/>
            <person name="Hughes K."/>
            <person name="Justo A."/>
            <person name="Karasinski D."/>
            <person name="Kautmanova I."/>
            <person name="Kiss B."/>
            <person name="Kocsube S."/>
            <person name="Kotiranta H."/>
            <person name="LaButti K.M."/>
            <person name="Lechner B.E."/>
            <person name="Liimatainen K."/>
            <person name="Lipzen A."/>
            <person name="Lukacs Z."/>
            <person name="Mihaltcheva S."/>
            <person name="Morgado L.N."/>
            <person name="Niskanen T."/>
            <person name="Noordeloos M.E."/>
            <person name="Ohm R.A."/>
            <person name="Ortiz-Santana B."/>
            <person name="Ovrebo C."/>
            <person name="Racz N."/>
            <person name="Riley R."/>
            <person name="Savchenko A."/>
            <person name="Shiryaev A."/>
            <person name="Soop K."/>
            <person name="Spirin V."/>
            <person name="Szebenyi C."/>
            <person name="Tomsovsky M."/>
            <person name="Tulloss R.E."/>
            <person name="Uehling J."/>
            <person name="Grigoriev I.V."/>
            <person name="Vagvolgyi C."/>
            <person name="Papp T."/>
            <person name="Martin F.M."/>
            <person name="Miettinen O."/>
            <person name="Hibbett D.S."/>
            <person name="Nagy L.G."/>
        </authorList>
    </citation>
    <scope>NUCLEOTIDE SEQUENCE [LARGE SCALE GENOMIC DNA]</scope>
    <source>
        <strain evidence="8 9">OMC1185</strain>
    </source>
</reference>
<evidence type="ECO:0000313" key="9">
    <source>
        <dbReference type="Proteomes" id="UP000305948"/>
    </source>
</evidence>
<dbReference type="SMART" id="SM01332">
    <property type="entry name" value="Cyclin_C"/>
    <property type="match status" value="1"/>
</dbReference>
<evidence type="ECO:0000259" key="6">
    <source>
        <dbReference type="SMART" id="SM00385"/>
    </source>
</evidence>
<keyword evidence="1" id="KW-0132">Cell division</keyword>
<dbReference type="Proteomes" id="UP000305948">
    <property type="component" value="Unassembled WGS sequence"/>
</dbReference>
<dbReference type="PANTHER" id="PTHR10177">
    <property type="entry name" value="CYCLINS"/>
    <property type="match status" value="1"/>
</dbReference>
<evidence type="ECO:0000256" key="1">
    <source>
        <dbReference type="ARBA" id="ARBA00022618"/>
    </source>
</evidence>
<feature type="region of interest" description="Disordered" evidence="5">
    <location>
        <begin position="1"/>
        <end position="30"/>
    </location>
</feature>
<sequence>MSDHSSDNKRRREASPPPSSNQKRRLASDCCSDALSSASPSVAIDEKHEDFERLTTDRKNMLHYMLKTESRYVRTKNTVTMHATLDFPLRQAAINYAFQIHRRLQLMPDVLFLGVNLFDRFLASKTCHPHELPLVMAASIWIAAHFLQHEDTEHTNEDINFYCHRDAIVPLLPGCTKRHLLDMKREILLALDYRLHCPTVLDFIAVLGEARDQDEDAEALTMFIIQITLYNYDFISIRPSAIALASFYLAERICGNIKACALFLTDEAKEVVNVLEHFMEHHFVYAGECLPGYLVDKFSHPDYRRVAVLARHYYKRRCREFNRCISIVPLPRWAVRSSKALGMEERVAKPEPQEVGGGHERT</sequence>
<dbReference type="GO" id="GO:0051301">
    <property type="term" value="P:cell division"/>
    <property type="evidence" value="ECO:0007669"/>
    <property type="project" value="UniProtKB-KW"/>
</dbReference>
<dbReference type="AlphaFoldDB" id="A0A5C3N2N1"/>
<protein>
    <submittedName>
        <fullName evidence="8">Cyclin-like protein</fullName>
    </submittedName>
</protein>
<dbReference type="GO" id="GO:0044772">
    <property type="term" value="P:mitotic cell cycle phase transition"/>
    <property type="evidence" value="ECO:0007669"/>
    <property type="project" value="InterPro"/>
</dbReference>
<dbReference type="Pfam" id="PF02984">
    <property type="entry name" value="Cyclin_C"/>
    <property type="match status" value="1"/>
</dbReference>
<dbReference type="Pfam" id="PF00134">
    <property type="entry name" value="Cyclin_N"/>
    <property type="match status" value="1"/>
</dbReference>
<evidence type="ECO:0000256" key="3">
    <source>
        <dbReference type="ARBA" id="ARBA00023306"/>
    </source>
</evidence>
<dbReference type="EMBL" id="ML213513">
    <property type="protein sequence ID" value="TFK50686.1"/>
    <property type="molecule type" value="Genomic_DNA"/>
</dbReference>
<dbReference type="PIRSF" id="PIRSF001771">
    <property type="entry name" value="Cyclin_A_B_D_E"/>
    <property type="match status" value="1"/>
</dbReference>
<proteinExistence type="inferred from homology"/>
<keyword evidence="9" id="KW-1185">Reference proteome</keyword>
<keyword evidence="2 4" id="KW-0195">Cyclin</keyword>
<dbReference type="GO" id="GO:0016538">
    <property type="term" value="F:cyclin-dependent protein serine/threonine kinase regulator activity"/>
    <property type="evidence" value="ECO:0007669"/>
    <property type="project" value="InterPro"/>
</dbReference>
<keyword evidence="3" id="KW-0131">Cell cycle</keyword>
<dbReference type="SUPFAM" id="SSF47954">
    <property type="entry name" value="Cyclin-like"/>
    <property type="match status" value="2"/>
</dbReference>
<dbReference type="SMART" id="SM00385">
    <property type="entry name" value="CYCLIN"/>
    <property type="match status" value="2"/>
</dbReference>
<name>A0A5C3N2N1_9AGAM</name>